<dbReference type="AlphaFoldDB" id="A0A9W6U6G4"/>
<accession>A0A9W6U6G4</accession>
<organism evidence="2 3">
    <name type="scientific">Phytophthora lilii</name>
    <dbReference type="NCBI Taxonomy" id="2077276"/>
    <lineage>
        <taxon>Eukaryota</taxon>
        <taxon>Sar</taxon>
        <taxon>Stramenopiles</taxon>
        <taxon>Oomycota</taxon>
        <taxon>Peronosporomycetes</taxon>
        <taxon>Peronosporales</taxon>
        <taxon>Peronosporaceae</taxon>
        <taxon>Phytophthora</taxon>
    </lineage>
</organism>
<name>A0A9W6U6G4_9STRA</name>
<evidence type="ECO:0000256" key="1">
    <source>
        <dbReference type="SAM" id="Coils"/>
    </source>
</evidence>
<protein>
    <submittedName>
        <fullName evidence="2">Unnamed protein product</fullName>
    </submittedName>
</protein>
<gene>
    <name evidence="2" type="ORF">Plil01_001135900</name>
</gene>
<keyword evidence="1" id="KW-0175">Coiled coil</keyword>
<proteinExistence type="predicted"/>
<comment type="caution">
    <text evidence="2">The sequence shown here is derived from an EMBL/GenBank/DDBJ whole genome shotgun (WGS) entry which is preliminary data.</text>
</comment>
<sequence>MLKASLSSTRFSTNSYRNSVNYLHSLKKSGTVETTESSSTSKAAQVASNSLVRQRRSTSWLRRRNELYSLRNEMEALKSRIAVIQMRRSRIDGHSSVAEAWRPVVAAERKLCQAARVENERLKNELQLYNTAIKRLFELQRKAGAQRLSSIENSLVFYYELERRVNSRIPDLEAIITAARPSAGVSSTEHVNVCREHTDKTAPAVEFKQVRVLPYEESVASHSIGKSSSLMVWPPQPTLSRRGAWQISSG</sequence>
<feature type="coiled-coil region" evidence="1">
    <location>
        <begin position="105"/>
        <end position="139"/>
    </location>
</feature>
<evidence type="ECO:0000313" key="2">
    <source>
        <dbReference type="EMBL" id="GMF27183.1"/>
    </source>
</evidence>
<evidence type="ECO:0000313" key="3">
    <source>
        <dbReference type="Proteomes" id="UP001165083"/>
    </source>
</evidence>
<reference evidence="2" key="1">
    <citation type="submission" date="2023-04" db="EMBL/GenBank/DDBJ databases">
        <title>Phytophthora lilii NBRC 32176.</title>
        <authorList>
            <person name="Ichikawa N."/>
            <person name="Sato H."/>
            <person name="Tonouchi N."/>
        </authorList>
    </citation>
    <scope>NUCLEOTIDE SEQUENCE</scope>
    <source>
        <strain evidence="2">NBRC 32176</strain>
    </source>
</reference>
<dbReference type="Proteomes" id="UP001165083">
    <property type="component" value="Unassembled WGS sequence"/>
</dbReference>
<keyword evidence="3" id="KW-1185">Reference proteome</keyword>
<dbReference type="EMBL" id="BSXW01000649">
    <property type="protein sequence ID" value="GMF27183.1"/>
    <property type="molecule type" value="Genomic_DNA"/>
</dbReference>